<keyword evidence="3" id="KW-0464">Manganese</keyword>
<dbReference type="Proteomes" id="UP000321580">
    <property type="component" value="Unassembled WGS sequence"/>
</dbReference>
<dbReference type="SUPFAM" id="SSF52768">
    <property type="entry name" value="Arginase/deacetylase"/>
    <property type="match status" value="1"/>
</dbReference>
<dbReference type="InterPro" id="IPR023696">
    <property type="entry name" value="Ureohydrolase_dom_sf"/>
</dbReference>
<sequence length="356" mass="39026">MTGHETRQQKIRSFDPNGVGLQNGHFIGLPFDEQEAQIVLLPVPWDVTVSYGAGTATGPANILEASPQLDLLDTDVPDAWQMGIYMRQPDAYWLEESQKLRPSASQYIDFLERNGQLADAPEMAALLAQINRRSEALNDWVEGQCESLLSAGQLVGVVGGDHSTPLGLMKALARHYPSYGVLQIDAHMDLRKAYEGFTYSHASIFYNALQIPEITQLTQVGIRDYCEAEVQLANESGRAAVFYSHAIRRQQFEGAAFKSIASQIISTLPEHVYISFDIDGLQPSLCPNTGTPVPGGLALEEAHYLLAQLVEKGHRIIGFDLCETAGLGHEWDGNVGARVLYKLANLMGASHGLHLL</sequence>
<protein>
    <submittedName>
        <fullName evidence="5">Agmatinase family protein</fullName>
    </submittedName>
</protein>
<feature type="binding site" evidence="3">
    <location>
        <position position="277"/>
    </location>
    <ligand>
        <name>Mn(2+)</name>
        <dbReference type="ChEBI" id="CHEBI:29035"/>
        <label>1</label>
    </ligand>
</feature>
<proteinExistence type="inferred from homology"/>
<dbReference type="GO" id="GO:0046872">
    <property type="term" value="F:metal ion binding"/>
    <property type="evidence" value="ECO:0007669"/>
    <property type="project" value="UniProtKB-KW"/>
</dbReference>
<evidence type="ECO:0000313" key="6">
    <source>
        <dbReference type="Proteomes" id="UP000321580"/>
    </source>
</evidence>
<dbReference type="AlphaFoldDB" id="A0A5C6S4N8"/>
<dbReference type="Gene3D" id="3.40.800.10">
    <property type="entry name" value="Ureohydrolase domain"/>
    <property type="match status" value="1"/>
</dbReference>
<comment type="caution">
    <text evidence="5">The sequence shown here is derived from an EMBL/GenBank/DDBJ whole genome shotgun (WGS) entry which is preliminary data.</text>
</comment>
<comment type="cofactor">
    <cofactor evidence="3">
        <name>Mn(2+)</name>
        <dbReference type="ChEBI" id="CHEBI:29035"/>
    </cofactor>
    <text evidence="3">Binds 2 manganese ions per subunit.</text>
</comment>
<feature type="binding site" evidence="3">
    <location>
        <position position="279"/>
    </location>
    <ligand>
        <name>Mn(2+)</name>
        <dbReference type="ChEBI" id="CHEBI:29035"/>
        <label>1</label>
    </ligand>
</feature>
<dbReference type="RefSeq" id="WP_147165547.1">
    <property type="nucleotide sequence ID" value="NZ_VOOR01000002.1"/>
</dbReference>
<dbReference type="EMBL" id="VOOR01000002">
    <property type="protein sequence ID" value="TXB69415.1"/>
    <property type="molecule type" value="Genomic_DNA"/>
</dbReference>
<keyword evidence="2" id="KW-0378">Hydrolase</keyword>
<keyword evidence="1 3" id="KW-0479">Metal-binding</keyword>
<gene>
    <name evidence="5" type="ORF">FRY97_00990</name>
</gene>
<dbReference type="Pfam" id="PF00491">
    <property type="entry name" value="Arginase"/>
    <property type="match status" value="1"/>
</dbReference>
<reference evidence="5 6" key="1">
    <citation type="submission" date="2019-08" db="EMBL/GenBank/DDBJ databases">
        <title>Genome of Phaeodactylibacter luteus.</title>
        <authorList>
            <person name="Bowman J.P."/>
        </authorList>
    </citation>
    <scope>NUCLEOTIDE SEQUENCE [LARGE SCALE GENOMIC DNA]</scope>
    <source>
        <strain evidence="5 6">KCTC 42180</strain>
    </source>
</reference>
<dbReference type="GO" id="GO:0033389">
    <property type="term" value="P:putrescine biosynthetic process from arginine, via agmatine"/>
    <property type="evidence" value="ECO:0007669"/>
    <property type="project" value="TreeGrafter"/>
</dbReference>
<feature type="binding site" evidence="3">
    <location>
        <position position="187"/>
    </location>
    <ligand>
        <name>Mn(2+)</name>
        <dbReference type="ChEBI" id="CHEBI:29035"/>
        <label>1</label>
    </ligand>
</feature>
<evidence type="ECO:0000313" key="5">
    <source>
        <dbReference type="EMBL" id="TXB69415.1"/>
    </source>
</evidence>
<name>A0A5C6S4N8_9BACT</name>
<dbReference type="PANTHER" id="PTHR11358">
    <property type="entry name" value="ARGINASE/AGMATINASE"/>
    <property type="match status" value="1"/>
</dbReference>
<evidence type="ECO:0000256" key="2">
    <source>
        <dbReference type="ARBA" id="ARBA00022801"/>
    </source>
</evidence>
<keyword evidence="6" id="KW-1185">Reference proteome</keyword>
<dbReference type="PRINTS" id="PR00116">
    <property type="entry name" value="ARGINASE"/>
</dbReference>
<dbReference type="PANTHER" id="PTHR11358:SF26">
    <property type="entry name" value="GUANIDINO ACID HYDROLASE, MITOCHONDRIAL"/>
    <property type="match status" value="1"/>
</dbReference>
<dbReference type="PIRSF" id="PIRSF036979">
    <property type="entry name" value="Arginase"/>
    <property type="match status" value="1"/>
</dbReference>
<evidence type="ECO:0000256" key="1">
    <source>
        <dbReference type="ARBA" id="ARBA00022723"/>
    </source>
</evidence>
<organism evidence="5 6">
    <name type="scientific">Phaeodactylibacter luteus</name>
    <dbReference type="NCBI Taxonomy" id="1564516"/>
    <lineage>
        <taxon>Bacteria</taxon>
        <taxon>Pseudomonadati</taxon>
        <taxon>Bacteroidota</taxon>
        <taxon>Saprospiria</taxon>
        <taxon>Saprospirales</taxon>
        <taxon>Haliscomenobacteraceae</taxon>
        <taxon>Phaeodactylibacter</taxon>
    </lineage>
</organism>
<feature type="binding site" evidence="3">
    <location>
        <position position="162"/>
    </location>
    <ligand>
        <name>Mn(2+)</name>
        <dbReference type="ChEBI" id="CHEBI:29035"/>
        <label>1</label>
    </ligand>
</feature>
<feature type="binding site" evidence="3">
    <location>
        <position position="189"/>
    </location>
    <ligand>
        <name>Mn(2+)</name>
        <dbReference type="ChEBI" id="CHEBI:29035"/>
        <label>1</label>
    </ligand>
</feature>
<dbReference type="CDD" id="cd11593">
    <property type="entry name" value="Agmatinase-like_2"/>
    <property type="match status" value="1"/>
</dbReference>
<feature type="binding site" evidence="3">
    <location>
        <position position="185"/>
    </location>
    <ligand>
        <name>Mn(2+)</name>
        <dbReference type="ChEBI" id="CHEBI:29035"/>
        <label>1</label>
    </ligand>
</feature>
<dbReference type="OrthoDB" id="9788689at2"/>
<evidence type="ECO:0000256" key="3">
    <source>
        <dbReference type="PIRSR" id="PIRSR036979-1"/>
    </source>
</evidence>
<dbReference type="GO" id="GO:0008783">
    <property type="term" value="F:agmatinase activity"/>
    <property type="evidence" value="ECO:0007669"/>
    <property type="project" value="TreeGrafter"/>
</dbReference>
<comment type="similarity">
    <text evidence="4">Belongs to the arginase family.</text>
</comment>
<evidence type="ECO:0000256" key="4">
    <source>
        <dbReference type="PROSITE-ProRule" id="PRU00742"/>
    </source>
</evidence>
<dbReference type="PROSITE" id="PS51409">
    <property type="entry name" value="ARGINASE_2"/>
    <property type="match status" value="1"/>
</dbReference>
<dbReference type="InterPro" id="IPR006035">
    <property type="entry name" value="Ureohydrolase"/>
</dbReference>
<accession>A0A5C6S4N8</accession>